<gene>
    <name evidence="2" type="ORF">SAMN05216187_10815</name>
</gene>
<organism evidence="2 3">
    <name type="scientific">Jeotgalicoccus aerolatus</name>
    <dbReference type="NCBI Taxonomy" id="709510"/>
    <lineage>
        <taxon>Bacteria</taxon>
        <taxon>Bacillati</taxon>
        <taxon>Bacillota</taxon>
        <taxon>Bacilli</taxon>
        <taxon>Bacillales</taxon>
        <taxon>Staphylococcaceae</taxon>
        <taxon>Jeotgalicoccus</taxon>
    </lineage>
</organism>
<dbReference type="PANTHER" id="PTHR41283:SF1">
    <property type="entry name" value="AMINOGLYCOSIDE PHOSPHOTRANSFERASE DOMAIN-CONTAINING PROTEIN"/>
    <property type="match status" value="1"/>
</dbReference>
<dbReference type="RefSeq" id="WP_176760632.1">
    <property type="nucleotide sequence ID" value="NZ_FNFI01000008.1"/>
</dbReference>
<dbReference type="AlphaFoldDB" id="A0A1G9BIS5"/>
<dbReference type="Proteomes" id="UP000242700">
    <property type="component" value="Unassembled WGS sequence"/>
</dbReference>
<feature type="domain" description="Aminoglycoside phosphotransferase" evidence="1">
    <location>
        <begin position="21"/>
        <end position="244"/>
    </location>
</feature>
<proteinExistence type="predicted"/>
<protein>
    <submittedName>
        <fullName evidence="2">Predicted kinase, aminoglycoside phosphotransferase (APT) family</fullName>
    </submittedName>
</protein>
<evidence type="ECO:0000313" key="2">
    <source>
        <dbReference type="EMBL" id="SDK38984.1"/>
    </source>
</evidence>
<dbReference type="EMBL" id="FNFI01000008">
    <property type="protein sequence ID" value="SDK38984.1"/>
    <property type="molecule type" value="Genomic_DNA"/>
</dbReference>
<dbReference type="Gene3D" id="3.90.1200.10">
    <property type="match status" value="1"/>
</dbReference>
<dbReference type="InterPro" id="IPR002575">
    <property type="entry name" value="Aminoglycoside_PTrfase"/>
</dbReference>
<dbReference type="InterPro" id="IPR011009">
    <property type="entry name" value="Kinase-like_dom_sf"/>
</dbReference>
<reference evidence="3" key="1">
    <citation type="submission" date="2016-10" db="EMBL/GenBank/DDBJ databases">
        <authorList>
            <person name="Varghese N."/>
            <person name="Submissions S."/>
        </authorList>
    </citation>
    <scope>NUCLEOTIDE SEQUENCE [LARGE SCALE GENOMIC DNA]</scope>
    <source>
        <strain evidence="3">CGMCC 1.8911</strain>
    </source>
</reference>
<sequence length="305" mass="35873">MSEVMINSLLSELPLKNIQSITPFNKGWSNDHKFIVVTEAKKYLLRMTDINNKQAYLEHKDLLMQSREKNIPTHKLAAHGECLNDTYYFLLLNWIDGNDAGDVINNFTLSEQYNFGIKAGEILAEIHSFKPVSEDKESWKTRYNRKIDKKIKMYNDCELKYDNGHLLMDAISKYRHLIDNNRNVQHHGDFHIGNMLIDSNNKLHIIDFDRHDTGEAYEEFNRITWCASTSSAFASGRVDGYFNNDVPDEFWKLLLLYISANMLSSLPWALPFGDKEIKTMRRSYTEILGWYDRFELTIPKWYKKY</sequence>
<keyword evidence="2" id="KW-0808">Transferase</keyword>
<accession>A0A1G9BIS5</accession>
<dbReference type="PANTHER" id="PTHR41283">
    <property type="entry name" value="AMINOGLYCOSIDE PHOSPHOTRANSFERASE"/>
    <property type="match status" value="1"/>
</dbReference>
<keyword evidence="2" id="KW-0418">Kinase</keyword>
<dbReference type="STRING" id="586411.SAMN05216187_10815"/>
<evidence type="ECO:0000259" key="1">
    <source>
        <dbReference type="Pfam" id="PF01636"/>
    </source>
</evidence>
<name>A0A1G9BIS5_9STAP</name>
<dbReference type="GO" id="GO:0016301">
    <property type="term" value="F:kinase activity"/>
    <property type="evidence" value="ECO:0007669"/>
    <property type="project" value="UniProtKB-KW"/>
</dbReference>
<dbReference type="SUPFAM" id="SSF56112">
    <property type="entry name" value="Protein kinase-like (PK-like)"/>
    <property type="match status" value="1"/>
</dbReference>
<evidence type="ECO:0000313" key="3">
    <source>
        <dbReference type="Proteomes" id="UP000242700"/>
    </source>
</evidence>
<dbReference type="Pfam" id="PF01636">
    <property type="entry name" value="APH"/>
    <property type="match status" value="1"/>
</dbReference>